<dbReference type="GO" id="GO:0008379">
    <property type="term" value="F:thioredoxin peroxidase activity"/>
    <property type="evidence" value="ECO:0007669"/>
    <property type="project" value="TreeGrafter"/>
</dbReference>
<proteinExistence type="inferred from homology"/>
<protein>
    <recommendedName>
        <fullName evidence="3">thioredoxin-dependent peroxiredoxin</fullName>
        <ecNumber evidence="3">1.11.1.24</ecNumber>
    </recommendedName>
    <alternativeName>
        <fullName evidence="9">Thioredoxin peroxidase</fullName>
    </alternativeName>
    <alternativeName>
        <fullName evidence="11">Thioredoxin-dependent peroxiredoxin Bcp</fullName>
    </alternativeName>
</protein>
<dbReference type="Gene3D" id="3.40.30.10">
    <property type="entry name" value="Glutaredoxin"/>
    <property type="match status" value="1"/>
</dbReference>
<dbReference type="EC" id="1.11.1.24" evidence="3"/>
<evidence type="ECO:0000256" key="10">
    <source>
        <dbReference type="ARBA" id="ARBA00038489"/>
    </source>
</evidence>
<evidence type="ECO:0000256" key="6">
    <source>
        <dbReference type="ARBA" id="ARBA00023002"/>
    </source>
</evidence>
<dbReference type="GO" id="GO:0045454">
    <property type="term" value="P:cell redox homeostasis"/>
    <property type="evidence" value="ECO:0007669"/>
    <property type="project" value="TreeGrafter"/>
</dbReference>
<evidence type="ECO:0000256" key="7">
    <source>
        <dbReference type="ARBA" id="ARBA00023157"/>
    </source>
</evidence>
<evidence type="ECO:0000256" key="3">
    <source>
        <dbReference type="ARBA" id="ARBA00013017"/>
    </source>
</evidence>
<feature type="domain" description="Thioredoxin" evidence="14">
    <location>
        <begin position="2"/>
        <end position="148"/>
    </location>
</feature>
<evidence type="ECO:0000256" key="5">
    <source>
        <dbReference type="ARBA" id="ARBA00022862"/>
    </source>
</evidence>
<dbReference type="PIRSF" id="PIRSF000239">
    <property type="entry name" value="AHPC"/>
    <property type="match status" value="1"/>
</dbReference>
<dbReference type="EnsemblBacteria" id="AAM73219">
    <property type="protein sequence ID" value="AAM73219"/>
    <property type="gene ID" value="CT2001"/>
</dbReference>
<evidence type="ECO:0000256" key="9">
    <source>
        <dbReference type="ARBA" id="ARBA00032824"/>
    </source>
</evidence>
<dbReference type="InterPro" id="IPR036249">
    <property type="entry name" value="Thioredoxin-like_sf"/>
</dbReference>
<dbReference type="InterPro" id="IPR050924">
    <property type="entry name" value="Peroxiredoxin_BCP/PrxQ"/>
</dbReference>
<evidence type="ECO:0000256" key="8">
    <source>
        <dbReference type="ARBA" id="ARBA00023284"/>
    </source>
</evidence>
<dbReference type="OrthoDB" id="9812811at2"/>
<dbReference type="PANTHER" id="PTHR42801">
    <property type="entry name" value="THIOREDOXIN-DEPENDENT PEROXIDE REDUCTASE"/>
    <property type="match status" value="1"/>
</dbReference>
<dbReference type="HOGENOM" id="CLU_042529_14_2_10"/>
<sequence length="148" mass="16354">MIEEGKIAPDFTLPDSTGKMVSLSEFKGRKVLLIFYPGDDTPVCTAQLCDYRNNVAAFTSRGITVIGISGDSPESHKQFAEKHKLPFLLLSDQERTVAKAYDALGFLGMAQRAYVLIDEQGLVLLSYSDFLPVTYQPMKDLLARIDAS</sequence>
<dbReference type="Proteomes" id="UP000001007">
    <property type="component" value="Chromosome"/>
</dbReference>
<evidence type="ECO:0000259" key="14">
    <source>
        <dbReference type="PROSITE" id="PS51352"/>
    </source>
</evidence>
<keyword evidence="6" id="KW-0560">Oxidoreductase</keyword>
<dbReference type="PATRIC" id="fig|194439.7.peg.1812"/>
<dbReference type="PANTHER" id="PTHR42801:SF4">
    <property type="entry name" value="AHPC_TSA FAMILY PROTEIN"/>
    <property type="match status" value="1"/>
</dbReference>
<keyword evidence="4 15" id="KW-0575">Peroxidase</keyword>
<keyword evidence="16" id="KW-1185">Reference proteome</keyword>
<accession>Q8KAZ7</accession>
<evidence type="ECO:0000256" key="2">
    <source>
        <dbReference type="ARBA" id="ARBA00011245"/>
    </source>
</evidence>
<keyword evidence="8" id="KW-0676">Redox-active center</keyword>
<dbReference type="AlphaFoldDB" id="Q8KAZ7"/>
<comment type="subunit">
    <text evidence="2">Monomer.</text>
</comment>
<keyword evidence="7" id="KW-1015">Disulfide bond</keyword>
<evidence type="ECO:0000313" key="15">
    <source>
        <dbReference type="EMBL" id="AAM73219.1"/>
    </source>
</evidence>
<comment type="catalytic activity">
    <reaction evidence="12">
        <text>a hydroperoxide + [thioredoxin]-dithiol = an alcohol + [thioredoxin]-disulfide + H2O</text>
        <dbReference type="Rhea" id="RHEA:62620"/>
        <dbReference type="Rhea" id="RHEA-COMP:10698"/>
        <dbReference type="Rhea" id="RHEA-COMP:10700"/>
        <dbReference type="ChEBI" id="CHEBI:15377"/>
        <dbReference type="ChEBI" id="CHEBI:29950"/>
        <dbReference type="ChEBI" id="CHEBI:30879"/>
        <dbReference type="ChEBI" id="CHEBI:35924"/>
        <dbReference type="ChEBI" id="CHEBI:50058"/>
        <dbReference type="EC" id="1.11.1.24"/>
    </reaction>
</comment>
<reference evidence="15 16" key="1">
    <citation type="journal article" date="2002" name="Proc. Natl. Acad. Sci. U.S.A.">
        <title>The complete genome sequence of Chlorobium tepidum TLS, a photosynthetic, anaerobic, green-sulfur bacterium.</title>
        <authorList>
            <person name="Eisen J.A."/>
            <person name="Nelson K.E."/>
            <person name="Paulsen I.T."/>
            <person name="Heidelberg J.F."/>
            <person name="Wu M."/>
            <person name="Dodson R.J."/>
            <person name="Deboy R."/>
            <person name="Gwinn M.L."/>
            <person name="Nelson W.C."/>
            <person name="Haft D.H."/>
            <person name="Hickey E.K."/>
            <person name="Peterson J.D."/>
            <person name="Durkin A.S."/>
            <person name="Kolonay J.L."/>
            <person name="Yang F."/>
            <person name="Holt I."/>
            <person name="Umayam L.A."/>
            <person name="Mason T."/>
            <person name="Brenner M."/>
            <person name="Shea T.P."/>
            <person name="Parksey D."/>
            <person name="Nierman W.C."/>
            <person name="Feldblyum T.V."/>
            <person name="Hansen C.L."/>
            <person name="Craven M.B."/>
            <person name="Radune D."/>
            <person name="Vamathevan J."/>
            <person name="Khouri H."/>
            <person name="White O."/>
            <person name="Gruber T.M."/>
            <person name="Ketchum K.A."/>
            <person name="Venter J.C."/>
            <person name="Tettelin H."/>
            <person name="Bryant D.A."/>
            <person name="Fraser C.M."/>
        </authorList>
    </citation>
    <scope>NUCLEOTIDE SEQUENCE [LARGE SCALE GENOMIC DNA]</scope>
    <source>
        <strain evidence="16">ATCC 49652 / DSM 12025 / NBRC 103806 / TLS</strain>
    </source>
</reference>
<dbReference type="InterPro" id="IPR024706">
    <property type="entry name" value="Peroxiredoxin_AhpC-typ"/>
</dbReference>
<dbReference type="eggNOG" id="COG1225">
    <property type="taxonomic scope" value="Bacteria"/>
</dbReference>
<evidence type="ECO:0000313" key="16">
    <source>
        <dbReference type="Proteomes" id="UP000001007"/>
    </source>
</evidence>
<gene>
    <name evidence="15" type="primary">bcp-2</name>
    <name evidence="15" type="ordered locus">CT2001</name>
</gene>
<dbReference type="STRING" id="194439.CT2001"/>
<evidence type="ECO:0000256" key="13">
    <source>
        <dbReference type="PIRSR" id="PIRSR000239-1"/>
    </source>
</evidence>
<keyword evidence="5" id="KW-0049">Antioxidant</keyword>
<dbReference type="Pfam" id="PF00578">
    <property type="entry name" value="AhpC-TSA"/>
    <property type="match status" value="1"/>
</dbReference>
<dbReference type="KEGG" id="cte:CT2001"/>
<evidence type="ECO:0000256" key="4">
    <source>
        <dbReference type="ARBA" id="ARBA00022559"/>
    </source>
</evidence>
<dbReference type="GO" id="GO:0034599">
    <property type="term" value="P:cellular response to oxidative stress"/>
    <property type="evidence" value="ECO:0007669"/>
    <property type="project" value="TreeGrafter"/>
</dbReference>
<dbReference type="PROSITE" id="PS51352">
    <property type="entry name" value="THIOREDOXIN_2"/>
    <property type="match status" value="1"/>
</dbReference>
<evidence type="ECO:0000256" key="1">
    <source>
        <dbReference type="ARBA" id="ARBA00003330"/>
    </source>
</evidence>
<dbReference type="InterPro" id="IPR000866">
    <property type="entry name" value="AhpC/TSA"/>
</dbReference>
<dbReference type="InterPro" id="IPR013766">
    <property type="entry name" value="Thioredoxin_domain"/>
</dbReference>
<organism evidence="15 16">
    <name type="scientific">Chlorobaculum tepidum (strain ATCC 49652 / DSM 12025 / NBRC 103806 / TLS)</name>
    <name type="common">Chlorobium tepidum</name>
    <dbReference type="NCBI Taxonomy" id="194439"/>
    <lineage>
        <taxon>Bacteria</taxon>
        <taxon>Pseudomonadati</taxon>
        <taxon>Chlorobiota</taxon>
        <taxon>Chlorobiia</taxon>
        <taxon>Chlorobiales</taxon>
        <taxon>Chlorobiaceae</taxon>
        <taxon>Chlorobaculum</taxon>
    </lineage>
</organism>
<comment type="similarity">
    <text evidence="10">Belongs to the peroxiredoxin family. BCP/PrxQ subfamily.</text>
</comment>
<evidence type="ECO:0000256" key="11">
    <source>
        <dbReference type="ARBA" id="ARBA00042639"/>
    </source>
</evidence>
<comment type="function">
    <text evidence="1">Thiol-specific peroxidase that catalyzes the reduction of hydrogen peroxide and organic hydroperoxides to water and alcohols, respectively. Plays a role in cell protection against oxidative stress by detoxifying peroxides and as sensor of hydrogen peroxide-mediated signaling events.</text>
</comment>
<dbReference type="EMBL" id="AE006470">
    <property type="protein sequence ID" value="AAM73219.1"/>
    <property type="molecule type" value="Genomic_DNA"/>
</dbReference>
<name>Q8KAZ7_CHLTE</name>
<dbReference type="GO" id="GO:0005737">
    <property type="term" value="C:cytoplasm"/>
    <property type="evidence" value="ECO:0007669"/>
    <property type="project" value="TreeGrafter"/>
</dbReference>
<dbReference type="CDD" id="cd03017">
    <property type="entry name" value="PRX_BCP"/>
    <property type="match status" value="1"/>
</dbReference>
<feature type="active site" description="Cysteine sulfenic acid (-SOH) intermediate; for peroxidase activity" evidence="13">
    <location>
        <position position="44"/>
    </location>
</feature>
<dbReference type="RefSeq" id="WP_010933657.1">
    <property type="nucleotide sequence ID" value="NC_002932.3"/>
</dbReference>
<evidence type="ECO:0000256" key="12">
    <source>
        <dbReference type="ARBA" id="ARBA00049091"/>
    </source>
</evidence>
<dbReference type="SUPFAM" id="SSF52833">
    <property type="entry name" value="Thioredoxin-like"/>
    <property type="match status" value="1"/>
</dbReference>